<proteinExistence type="predicted"/>
<accession>A0A0F9FFT7</accession>
<dbReference type="AlphaFoldDB" id="A0A0F9FFT7"/>
<dbReference type="InterPro" id="IPR012337">
    <property type="entry name" value="RNaseH-like_sf"/>
</dbReference>
<organism evidence="1">
    <name type="scientific">marine sediment metagenome</name>
    <dbReference type="NCBI Taxonomy" id="412755"/>
    <lineage>
        <taxon>unclassified sequences</taxon>
        <taxon>metagenomes</taxon>
        <taxon>ecological metagenomes</taxon>
    </lineage>
</organism>
<evidence type="ECO:0000313" key="1">
    <source>
        <dbReference type="EMBL" id="KKL85163.1"/>
    </source>
</evidence>
<dbReference type="EMBL" id="LAZR01021485">
    <property type="protein sequence ID" value="KKL85163.1"/>
    <property type="molecule type" value="Genomic_DNA"/>
</dbReference>
<dbReference type="SUPFAM" id="SSF53098">
    <property type="entry name" value="Ribonuclease H-like"/>
    <property type="match status" value="1"/>
</dbReference>
<dbReference type="GO" id="GO:0003676">
    <property type="term" value="F:nucleic acid binding"/>
    <property type="evidence" value="ECO:0007669"/>
    <property type="project" value="InterPro"/>
</dbReference>
<gene>
    <name evidence="1" type="ORF">LCGC14_1957520</name>
</gene>
<dbReference type="Gene3D" id="3.30.420.10">
    <property type="entry name" value="Ribonuclease H-like superfamily/Ribonuclease H"/>
    <property type="match status" value="1"/>
</dbReference>
<name>A0A0F9FFT7_9ZZZZ</name>
<reference evidence="1" key="1">
    <citation type="journal article" date="2015" name="Nature">
        <title>Complex archaea that bridge the gap between prokaryotes and eukaryotes.</title>
        <authorList>
            <person name="Spang A."/>
            <person name="Saw J.H."/>
            <person name="Jorgensen S.L."/>
            <person name="Zaremba-Niedzwiedzka K."/>
            <person name="Martijn J."/>
            <person name="Lind A.E."/>
            <person name="van Eijk R."/>
            <person name="Schleper C."/>
            <person name="Guy L."/>
            <person name="Ettema T.J."/>
        </authorList>
    </citation>
    <scope>NUCLEOTIDE SEQUENCE</scope>
</reference>
<dbReference type="InterPro" id="IPR036397">
    <property type="entry name" value="RNaseH_sf"/>
</dbReference>
<protein>
    <submittedName>
        <fullName evidence="1">Uncharacterized protein</fullName>
    </submittedName>
</protein>
<sequence length="173" mass="19507">MIESALVLDPACQVTGYAIVREDLTVAEAGLIRPRRKDPFTDRVDYICEEVRKLLDVDNFDRVIVEIPSGKVGARHGGGGAGLPRYGFAVGAVWRECFKSGVPRIAVTENEWTRRPGQWPKSKRQRSLDLAACCPEYRRAIAQDPGFDMADAIGLGRWYWENKRIRELIECGR</sequence>
<comment type="caution">
    <text evidence="1">The sequence shown here is derived from an EMBL/GenBank/DDBJ whole genome shotgun (WGS) entry which is preliminary data.</text>
</comment>